<dbReference type="Proteomes" id="UP000307164">
    <property type="component" value="Unassembled WGS sequence"/>
</dbReference>
<comment type="caution">
    <text evidence="1">The sequence shown here is derived from an EMBL/GenBank/DDBJ whole genome shotgun (WGS) entry which is preliminary data.</text>
</comment>
<reference evidence="1" key="3">
    <citation type="submission" date="2019-09" db="EMBL/GenBank/DDBJ databases">
        <title>Co-occurence of chitin degradation, pigmentation and bioactivity in marine Pseudoalteromonas.</title>
        <authorList>
            <person name="Sonnenschein E.C."/>
            <person name="Bech P.K."/>
        </authorList>
    </citation>
    <scope>NUCLEOTIDE SEQUENCE</scope>
    <source>
        <strain evidence="1">S3790</strain>
        <strain evidence="2 3">S3895</strain>
    </source>
</reference>
<keyword evidence="3" id="KW-1185">Reference proteome</keyword>
<dbReference type="PROSITE" id="PS51257">
    <property type="entry name" value="PROKAR_LIPOPROTEIN"/>
    <property type="match status" value="1"/>
</dbReference>
<name>A0A5S3V8P0_9GAMM</name>
<reference evidence="1 4" key="1">
    <citation type="submission" date="2018-01" db="EMBL/GenBank/DDBJ databases">
        <authorList>
            <person name="Paulsen S."/>
            <person name="Gram L.K."/>
        </authorList>
    </citation>
    <scope>NUCLEOTIDE SEQUENCE [LARGE SCALE GENOMIC DNA]</scope>
    <source>
        <strain evidence="1 4">S3790</strain>
        <strain evidence="2">S3895</strain>
    </source>
</reference>
<accession>A0A5S3V8P0</accession>
<dbReference type="RefSeq" id="WP_138591827.1">
    <property type="nucleotide sequence ID" value="NZ_PNBW01000078.1"/>
</dbReference>
<proteinExistence type="predicted"/>
<dbReference type="EMBL" id="PNBW01000078">
    <property type="protein sequence ID" value="TMO72537.1"/>
    <property type="molecule type" value="Genomic_DNA"/>
</dbReference>
<dbReference type="AlphaFoldDB" id="A0A5S3V8P0"/>
<evidence type="ECO:0000313" key="4">
    <source>
        <dbReference type="Proteomes" id="UP000307217"/>
    </source>
</evidence>
<evidence type="ECO:0000313" key="1">
    <source>
        <dbReference type="EMBL" id="TMO68252.1"/>
    </source>
</evidence>
<organism evidence="1 4">
    <name type="scientific">Pseudoalteromonas aurantia</name>
    <dbReference type="NCBI Taxonomy" id="43654"/>
    <lineage>
        <taxon>Bacteria</taxon>
        <taxon>Pseudomonadati</taxon>
        <taxon>Pseudomonadota</taxon>
        <taxon>Gammaproteobacteria</taxon>
        <taxon>Alteromonadales</taxon>
        <taxon>Pseudoalteromonadaceae</taxon>
        <taxon>Pseudoalteromonas</taxon>
    </lineage>
</organism>
<evidence type="ECO:0000313" key="3">
    <source>
        <dbReference type="Proteomes" id="UP000307164"/>
    </source>
</evidence>
<protein>
    <recommendedName>
        <fullName evidence="5">Orphan lipoprotein</fullName>
    </recommendedName>
</protein>
<gene>
    <name evidence="1" type="ORF">CWC19_10445</name>
    <name evidence="2" type="ORF">CWC20_14940</name>
</gene>
<sequence>MVKPLLSVFSLIIGLTGCNTSSPSKQDQVDTLSLCEKVEALINSAPSGFEPLKGAQTSTPFLTSWQAKAHLVGKQCQISNYSTGSTGYHCEQNFSSENLASHVFDTSKHLVESCLSTEWKAVKKKNTLQFSKAAQSPTLSLSKHDTFDKNKPWQVKLEISQ</sequence>
<reference evidence="4" key="2">
    <citation type="submission" date="2019-06" db="EMBL/GenBank/DDBJ databases">
        <title>Co-occurence of chitin degradation, pigmentation and bioactivity in marine Pseudoalteromonas.</title>
        <authorList>
            <person name="Sonnenschein E.C."/>
            <person name="Bech P.K."/>
        </authorList>
    </citation>
    <scope>NUCLEOTIDE SEQUENCE [LARGE SCALE GENOMIC DNA]</scope>
    <source>
        <strain evidence="4">S3790</strain>
    </source>
</reference>
<dbReference type="OrthoDB" id="6313790at2"/>
<evidence type="ECO:0008006" key="5">
    <source>
        <dbReference type="Google" id="ProtNLM"/>
    </source>
</evidence>
<evidence type="ECO:0000313" key="2">
    <source>
        <dbReference type="EMBL" id="TMO72537.1"/>
    </source>
</evidence>
<dbReference type="Proteomes" id="UP000307217">
    <property type="component" value="Unassembled WGS sequence"/>
</dbReference>
<dbReference type="EMBL" id="PNBX01000042">
    <property type="protein sequence ID" value="TMO68252.1"/>
    <property type="molecule type" value="Genomic_DNA"/>
</dbReference>